<dbReference type="NCBIfam" id="TIGR00229">
    <property type="entry name" value="sensory_box"/>
    <property type="match status" value="1"/>
</dbReference>
<evidence type="ECO:0000256" key="5">
    <source>
        <dbReference type="ARBA" id="ARBA00022741"/>
    </source>
</evidence>
<evidence type="ECO:0000256" key="8">
    <source>
        <dbReference type="ARBA" id="ARBA00023012"/>
    </source>
</evidence>
<keyword evidence="3 11" id="KW-0597">Phosphoprotein</keyword>
<dbReference type="PANTHER" id="PTHR45339:SF1">
    <property type="entry name" value="HYBRID SIGNAL TRANSDUCTION HISTIDINE KINASE J"/>
    <property type="match status" value="1"/>
</dbReference>
<dbReference type="EMBL" id="CP002083">
    <property type="protein sequence ID" value="ADJ25263.1"/>
    <property type="molecule type" value="Genomic_DNA"/>
</dbReference>
<dbReference type="InterPro" id="IPR000014">
    <property type="entry name" value="PAS"/>
</dbReference>
<dbReference type="KEGG" id="hdn:Hden_3472"/>
<keyword evidence="12" id="KW-1133">Transmembrane helix</keyword>
<evidence type="ECO:0000256" key="11">
    <source>
        <dbReference type="PROSITE-ProRule" id="PRU00169"/>
    </source>
</evidence>
<protein>
    <recommendedName>
        <fullName evidence="10">Sensory/regulatory protein RpfC</fullName>
        <ecNumber evidence="2">2.7.13.3</ecNumber>
    </recommendedName>
</protein>
<gene>
    <name evidence="16" type="ordered locus">Hden_3472</name>
</gene>
<evidence type="ECO:0000313" key="17">
    <source>
        <dbReference type="Proteomes" id="UP000002033"/>
    </source>
</evidence>
<dbReference type="Gene3D" id="3.40.50.2300">
    <property type="match status" value="1"/>
</dbReference>
<reference evidence="17" key="1">
    <citation type="journal article" date="2011" name="J. Bacteriol.">
        <title>Genome sequences of eight morphologically diverse alphaproteobacteria.</title>
        <authorList>
            <consortium name="US DOE Joint Genome Institute"/>
            <person name="Brown P.J."/>
            <person name="Kysela D.T."/>
            <person name="Buechlein A."/>
            <person name="Hemmerich C."/>
            <person name="Brun Y.V."/>
        </authorList>
    </citation>
    <scope>NUCLEOTIDE SEQUENCE [LARGE SCALE GENOMIC DNA]</scope>
    <source>
        <strain evidence="17">ATCC 51888 / DSM 1869 / NCIB 11706 / TK 0415</strain>
    </source>
</reference>
<evidence type="ECO:0000256" key="3">
    <source>
        <dbReference type="ARBA" id="ARBA00022553"/>
    </source>
</evidence>
<keyword evidence="4" id="KW-0808">Transferase</keyword>
<dbReference type="Pfam" id="PF00512">
    <property type="entry name" value="HisKA"/>
    <property type="match status" value="1"/>
</dbReference>
<dbReference type="Gene3D" id="3.30.565.10">
    <property type="entry name" value="Histidine kinase-like ATPase, C-terminal domain"/>
    <property type="match status" value="1"/>
</dbReference>
<dbReference type="GO" id="GO:0005524">
    <property type="term" value="F:ATP binding"/>
    <property type="evidence" value="ECO:0007669"/>
    <property type="project" value="UniProtKB-KW"/>
</dbReference>
<evidence type="ECO:0000259" key="14">
    <source>
        <dbReference type="PROSITE" id="PS50110"/>
    </source>
</evidence>
<evidence type="ECO:0000259" key="15">
    <source>
        <dbReference type="PROSITE" id="PS50112"/>
    </source>
</evidence>
<feature type="domain" description="Response regulatory" evidence="14">
    <location>
        <begin position="512"/>
        <end position="640"/>
    </location>
</feature>
<feature type="modified residue" description="4-aspartylphosphate" evidence="11">
    <location>
        <position position="567"/>
    </location>
</feature>
<dbReference type="CDD" id="cd00130">
    <property type="entry name" value="PAS"/>
    <property type="match status" value="1"/>
</dbReference>
<keyword evidence="17" id="KW-1185">Reference proteome</keyword>
<dbReference type="Pfam" id="PF00072">
    <property type="entry name" value="Response_reg"/>
    <property type="match status" value="1"/>
</dbReference>
<feature type="transmembrane region" description="Helical" evidence="12">
    <location>
        <begin position="32"/>
        <end position="49"/>
    </location>
</feature>
<keyword evidence="12" id="KW-0812">Transmembrane</keyword>
<dbReference type="GO" id="GO:0000155">
    <property type="term" value="F:phosphorelay sensor kinase activity"/>
    <property type="evidence" value="ECO:0007669"/>
    <property type="project" value="InterPro"/>
</dbReference>
<dbReference type="HOGENOM" id="CLU_000445_114_15_5"/>
<dbReference type="InterPro" id="IPR036097">
    <property type="entry name" value="HisK_dim/P_sf"/>
</dbReference>
<dbReference type="PROSITE" id="PS50109">
    <property type="entry name" value="HIS_KIN"/>
    <property type="match status" value="1"/>
</dbReference>
<evidence type="ECO:0000256" key="7">
    <source>
        <dbReference type="ARBA" id="ARBA00022840"/>
    </source>
</evidence>
<dbReference type="EC" id="2.7.13.3" evidence="2"/>
<comment type="subunit">
    <text evidence="9">At low DSF concentrations, interacts with RpfF.</text>
</comment>
<dbReference type="FunFam" id="1.10.287.130:FF:000002">
    <property type="entry name" value="Two-component osmosensing histidine kinase"/>
    <property type="match status" value="1"/>
</dbReference>
<evidence type="ECO:0000256" key="4">
    <source>
        <dbReference type="ARBA" id="ARBA00022679"/>
    </source>
</evidence>
<evidence type="ECO:0000256" key="1">
    <source>
        <dbReference type="ARBA" id="ARBA00000085"/>
    </source>
</evidence>
<dbReference type="InterPro" id="IPR003661">
    <property type="entry name" value="HisK_dim/P_dom"/>
</dbReference>
<dbReference type="CDD" id="cd00082">
    <property type="entry name" value="HisKA"/>
    <property type="match status" value="1"/>
</dbReference>
<evidence type="ECO:0000259" key="13">
    <source>
        <dbReference type="PROSITE" id="PS50109"/>
    </source>
</evidence>
<dbReference type="Gene3D" id="1.10.287.130">
    <property type="match status" value="1"/>
</dbReference>
<proteinExistence type="predicted"/>
<dbReference type="InterPro" id="IPR036890">
    <property type="entry name" value="HATPase_C_sf"/>
</dbReference>
<dbReference type="InterPro" id="IPR035965">
    <property type="entry name" value="PAS-like_dom_sf"/>
</dbReference>
<dbReference type="SMART" id="SM00388">
    <property type="entry name" value="HisKA"/>
    <property type="match status" value="1"/>
</dbReference>
<dbReference type="SMART" id="SM00387">
    <property type="entry name" value="HATPase_c"/>
    <property type="match status" value="1"/>
</dbReference>
<dbReference type="Proteomes" id="UP000002033">
    <property type="component" value="Chromosome"/>
</dbReference>
<evidence type="ECO:0000256" key="12">
    <source>
        <dbReference type="SAM" id="Phobius"/>
    </source>
</evidence>
<dbReference type="InterPro" id="IPR011006">
    <property type="entry name" value="CheY-like_superfamily"/>
</dbReference>
<dbReference type="PROSITE" id="PS50110">
    <property type="entry name" value="RESPONSE_REGULATORY"/>
    <property type="match status" value="1"/>
</dbReference>
<dbReference type="AlphaFoldDB" id="D8JY59"/>
<feature type="domain" description="PAS" evidence="15">
    <location>
        <begin position="115"/>
        <end position="159"/>
    </location>
</feature>
<dbReference type="Pfam" id="PF02518">
    <property type="entry name" value="HATPase_c"/>
    <property type="match status" value="1"/>
</dbReference>
<dbReference type="Gene3D" id="3.30.450.20">
    <property type="entry name" value="PAS domain"/>
    <property type="match status" value="1"/>
</dbReference>
<keyword evidence="8" id="KW-0902">Two-component regulatory system</keyword>
<dbReference type="eggNOG" id="COG0642">
    <property type="taxonomic scope" value="Bacteria"/>
</dbReference>
<dbReference type="SUPFAM" id="SSF55874">
    <property type="entry name" value="ATPase domain of HSP90 chaperone/DNA topoisomerase II/histidine kinase"/>
    <property type="match status" value="1"/>
</dbReference>
<dbReference type="InterPro" id="IPR003594">
    <property type="entry name" value="HATPase_dom"/>
</dbReference>
<organism evidence="16 17">
    <name type="scientific">Hyphomicrobium denitrificans (strain ATCC 51888 / DSM 1869 / NCIMB 11706 / TK 0415)</name>
    <dbReference type="NCBI Taxonomy" id="582899"/>
    <lineage>
        <taxon>Bacteria</taxon>
        <taxon>Pseudomonadati</taxon>
        <taxon>Pseudomonadota</taxon>
        <taxon>Alphaproteobacteria</taxon>
        <taxon>Hyphomicrobiales</taxon>
        <taxon>Hyphomicrobiaceae</taxon>
        <taxon>Hyphomicrobium</taxon>
    </lineage>
</organism>
<evidence type="ECO:0000256" key="2">
    <source>
        <dbReference type="ARBA" id="ARBA00012438"/>
    </source>
</evidence>
<keyword evidence="7" id="KW-0067">ATP-binding</keyword>
<keyword evidence="5" id="KW-0547">Nucleotide-binding</keyword>
<evidence type="ECO:0000256" key="9">
    <source>
        <dbReference type="ARBA" id="ARBA00064003"/>
    </source>
</evidence>
<dbReference type="InterPro" id="IPR005467">
    <property type="entry name" value="His_kinase_dom"/>
</dbReference>
<dbReference type="PRINTS" id="PR00344">
    <property type="entry name" value="BCTRLSENSOR"/>
</dbReference>
<evidence type="ECO:0000256" key="6">
    <source>
        <dbReference type="ARBA" id="ARBA00022777"/>
    </source>
</evidence>
<name>D8JY59_HYPDA</name>
<accession>D8JY59</accession>
<dbReference type="InterPro" id="IPR001789">
    <property type="entry name" value="Sig_transdc_resp-reg_receiver"/>
</dbReference>
<dbReference type="PANTHER" id="PTHR45339">
    <property type="entry name" value="HYBRID SIGNAL TRANSDUCTION HISTIDINE KINASE J"/>
    <property type="match status" value="1"/>
</dbReference>
<dbReference type="RefSeq" id="WP_013217422.1">
    <property type="nucleotide sequence ID" value="NC_014313.1"/>
</dbReference>
<dbReference type="STRING" id="582899.Hden_3472"/>
<feature type="domain" description="Histidine kinase" evidence="13">
    <location>
        <begin position="248"/>
        <end position="472"/>
    </location>
</feature>
<dbReference type="SUPFAM" id="SSF47384">
    <property type="entry name" value="Homodimeric domain of signal transducing histidine kinase"/>
    <property type="match status" value="1"/>
</dbReference>
<dbReference type="PROSITE" id="PS50112">
    <property type="entry name" value="PAS"/>
    <property type="match status" value="1"/>
</dbReference>
<dbReference type="CDD" id="cd16922">
    <property type="entry name" value="HATPase_EvgS-ArcB-TorS-like"/>
    <property type="match status" value="1"/>
</dbReference>
<dbReference type="FunFam" id="3.30.565.10:FF:000010">
    <property type="entry name" value="Sensor histidine kinase RcsC"/>
    <property type="match status" value="1"/>
</dbReference>
<keyword evidence="12" id="KW-0472">Membrane</keyword>
<dbReference type="SUPFAM" id="SSF55785">
    <property type="entry name" value="PYP-like sensor domain (PAS domain)"/>
    <property type="match status" value="1"/>
</dbReference>
<dbReference type="InterPro" id="IPR004358">
    <property type="entry name" value="Sig_transdc_His_kin-like_C"/>
</dbReference>
<sequence>MFQKLLHTRFDDWRPLSRAIAFAQGALASRRVALAFASTGVVAAILGIAREWVALDEGMPLIIGGVILLSLSSMCGFVRAAEMDRGAIGRADDLSGKEADVLEDAQDAHWEFADRASQYRELLDVQRDFVVRRSADGRLVFANRAFCEAFGVRSEALLGSKFEPPVLAEDDCSEAVAYDCRGAQLVHTQKGQRWIAWDFQEIKGQEGSVEFQGVGRDITVERGVERELKDARNQAEMASRAKSRFLATMSHEIRTPMNGILGMISLMRDTQLDAEQRTCARIVEDSTRALLNLVDDILDFSKIEAGKLELGSRPFSLKMCVAQAMQLLAPSAAAKRLSFTSTLTNDVPEWVIGDEMRVRQIVLNLLSNAIKFTETGGIGVCVSLAPENGKSGGDCEIAIKVTDTGVGLPAEFISHMFQEFEQSSITMARHPGGTGLGLAISKRLAQAMGGDILAESGADRGASFTAVLRFGIAEQPEFQSPVALVPRLPVGAESRSVATDVAPMLNVGGSFNVLIAEDNPINALLARKIVARAGGTSTIVGNGRLAIGAMRETLFNRQPAFDLVLMDVLMPIVDGLTAARAIKDLFHERRHSGAVCPPIVALTANAFAEDRERCFAAGMDDYLAKPFEACQLHDVLLRWMPQRAENASPAA</sequence>
<dbReference type="SUPFAM" id="SSF52172">
    <property type="entry name" value="CheY-like"/>
    <property type="match status" value="1"/>
</dbReference>
<dbReference type="SMART" id="SM00448">
    <property type="entry name" value="REC"/>
    <property type="match status" value="1"/>
</dbReference>
<comment type="catalytic activity">
    <reaction evidence="1">
        <text>ATP + protein L-histidine = ADP + protein N-phospho-L-histidine.</text>
        <dbReference type="EC" id="2.7.13.3"/>
    </reaction>
</comment>
<evidence type="ECO:0000313" key="16">
    <source>
        <dbReference type="EMBL" id="ADJ25263.1"/>
    </source>
</evidence>
<keyword evidence="6 16" id="KW-0418">Kinase</keyword>
<evidence type="ECO:0000256" key="10">
    <source>
        <dbReference type="ARBA" id="ARBA00068150"/>
    </source>
</evidence>
<dbReference type="CDD" id="cd17546">
    <property type="entry name" value="REC_hyHK_CKI1_RcsC-like"/>
    <property type="match status" value="1"/>
</dbReference>
<dbReference type="SMART" id="SM00091">
    <property type="entry name" value="PAS"/>
    <property type="match status" value="1"/>
</dbReference>